<dbReference type="SMART" id="SM01230">
    <property type="entry name" value="Gln-synt_C"/>
    <property type="match status" value="1"/>
</dbReference>
<reference evidence="8" key="1">
    <citation type="journal article" date="2019" name="Int. J. Syst. Evol. Microbiol.">
        <title>The Global Catalogue of Microorganisms (GCM) 10K type strain sequencing project: providing services to taxonomists for standard genome sequencing and annotation.</title>
        <authorList>
            <consortium name="The Broad Institute Genomics Platform"/>
            <consortium name="The Broad Institute Genome Sequencing Center for Infectious Disease"/>
            <person name="Wu L."/>
            <person name="Ma J."/>
        </authorList>
    </citation>
    <scope>NUCLEOTIDE SEQUENCE [LARGE SCALE GENOMIC DNA]</scope>
    <source>
        <strain evidence="8">NBRC 112502</strain>
    </source>
</reference>
<dbReference type="InterPro" id="IPR014746">
    <property type="entry name" value="Gln_synth/guanido_kin_cat_dom"/>
</dbReference>
<dbReference type="Gene3D" id="3.30.590.10">
    <property type="entry name" value="Glutamine synthetase/guanido kinase, catalytic domain"/>
    <property type="match status" value="1"/>
</dbReference>
<dbReference type="InterPro" id="IPR008146">
    <property type="entry name" value="Gln_synth_cat_dom"/>
</dbReference>
<evidence type="ECO:0000256" key="2">
    <source>
        <dbReference type="ARBA" id="ARBA00022598"/>
    </source>
</evidence>
<dbReference type="InterPro" id="IPR027303">
    <property type="entry name" value="Gln_synth_gly_rich_site"/>
</dbReference>
<evidence type="ECO:0000256" key="5">
    <source>
        <dbReference type="RuleBase" id="RU000384"/>
    </source>
</evidence>
<dbReference type="Proteomes" id="UP001156641">
    <property type="component" value="Unassembled WGS sequence"/>
</dbReference>
<dbReference type="PROSITE" id="PS51987">
    <property type="entry name" value="GS_CATALYTIC"/>
    <property type="match status" value="1"/>
</dbReference>
<evidence type="ECO:0000313" key="8">
    <source>
        <dbReference type="Proteomes" id="UP001156641"/>
    </source>
</evidence>
<keyword evidence="8" id="KW-1185">Reference proteome</keyword>
<accession>A0ABQ6AE24</accession>
<proteinExistence type="inferred from homology"/>
<dbReference type="PROSITE" id="PS00181">
    <property type="entry name" value="GLNA_ATP"/>
    <property type="match status" value="1"/>
</dbReference>
<name>A0ABQ6AE24_9PROT</name>
<dbReference type="SUPFAM" id="SSF55931">
    <property type="entry name" value="Glutamine synthetase/guanido kinase"/>
    <property type="match status" value="1"/>
</dbReference>
<evidence type="ECO:0000256" key="4">
    <source>
        <dbReference type="PROSITE-ProRule" id="PRU01331"/>
    </source>
</evidence>
<keyword evidence="3" id="KW-0460">Magnesium</keyword>
<dbReference type="EMBL" id="BSOS01000090">
    <property type="protein sequence ID" value="GLR68463.1"/>
    <property type="molecule type" value="Genomic_DNA"/>
</dbReference>
<comment type="caution">
    <text evidence="7">The sequence shown here is derived from an EMBL/GenBank/DDBJ whole genome shotgun (WGS) entry which is preliminary data.</text>
</comment>
<sequence length="455" mass="49339">MSAPAIAGNTDKLELMAQAEYIEAFIIDVNGVPRGKWLQPDKAKALLGVGIAMPRSAFLLDIWGRDVVEGGIALDTGDPDGLCTAVPHSITHMGWADGTACQAMLTMREADGSHFYLDPRGVLSRVLERYTAAGLTPALGVELEFYLVDQGQTGGLKIAPRGADYSGWRGWHIDAVGLGEIHDYQPILREMMSNAKSQGITLETLISENGPGQFEVTLKYSTDALRVADSATLFKRTIKQVARKHGLTATFMAKPYGQWAGSGMHVHMSMLDRNGSNVFMGTPERAAPMLYNALGGIIKALPDTMLTLAPHANSYRRFAPGVHAPTFGDWGHDNRMAAMRVITADPQASRIEHRVAGADCNPYLAFASLLGSALNGIETKADPGPETFGERRSPSAPSLPIAWSAALDKFSDSPHIASIFGADFQRVFTACKRQEVNEMRRRISDVEYDAYLETA</sequence>
<protein>
    <submittedName>
        <fullName evidence="7">Glutamine synthetase</fullName>
    </submittedName>
</protein>
<evidence type="ECO:0000256" key="1">
    <source>
        <dbReference type="ARBA" id="ARBA00001946"/>
    </source>
</evidence>
<organism evidence="7 8">
    <name type="scientific">Acidocella aquatica</name>
    <dbReference type="NCBI Taxonomy" id="1922313"/>
    <lineage>
        <taxon>Bacteria</taxon>
        <taxon>Pseudomonadati</taxon>
        <taxon>Pseudomonadota</taxon>
        <taxon>Alphaproteobacteria</taxon>
        <taxon>Acetobacterales</taxon>
        <taxon>Acidocellaceae</taxon>
        <taxon>Acidocella</taxon>
    </lineage>
</organism>
<gene>
    <name evidence="7" type="primary">glnA</name>
    <name evidence="7" type="ORF">GCM10010909_31440</name>
</gene>
<evidence type="ECO:0000313" key="7">
    <source>
        <dbReference type="EMBL" id="GLR68463.1"/>
    </source>
</evidence>
<dbReference type="RefSeq" id="WP_284259308.1">
    <property type="nucleotide sequence ID" value="NZ_BSOS01000090.1"/>
</dbReference>
<dbReference type="PANTHER" id="PTHR43785:SF12">
    <property type="entry name" value="TYPE-1 GLUTAMINE SYNTHETASE 2"/>
    <property type="match status" value="1"/>
</dbReference>
<dbReference type="PANTHER" id="PTHR43785">
    <property type="entry name" value="GAMMA-GLUTAMYLPUTRESCINE SYNTHETASE"/>
    <property type="match status" value="1"/>
</dbReference>
<evidence type="ECO:0000259" key="6">
    <source>
        <dbReference type="PROSITE" id="PS51987"/>
    </source>
</evidence>
<comment type="similarity">
    <text evidence="4 5">Belongs to the glutamine synthetase family.</text>
</comment>
<comment type="cofactor">
    <cofactor evidence="1">
        <name>Mg(2+)</name>
        <dbReference type="ChEBI" id="CHEBI:18420"/>
    </cofactor>
</comment>
<dbReference type="Pfam" id="PF00120">
    <property type="entry name" value="Gln-synt_C"/>
    <property type="match status" value="1"/>
</dbReference>
<evidence type="ECO:0000256" key="3">
    <source>
        <dbReference type="ARBA" id="ARBA00022842"/>
    </source>
</evidence>
<keyword evidence="2" id="KW-0436">Ligase</keyword>
<feature type="domain" description="GS catalytic" evidence="6">
    <location>
        <begin position="119"/>
        <end position="455"/>
    </location>
</feature>